<dbReference type="GO" id="GO:0006508">
    <property type="term" value="P:proteolysis"/>
    <property type="evidence" value="ECO:0007669"/>
    <property type="project" value="UniProtKB-KW"/>
</dbReference>
<feature type="transmembrane region" description="Helical" evidence="1">
    <location>
        <begin position="219"/>
        <end position="236"/>
    </location>
</feature>
<dbReference type="EMBL" id="SPSF01000014">
    <property type="protein sequence ID" value="MPQ61211.1"/>
    <property type="molecule type" value="Genomic_DNA"/>
</dbReference>
<feature type="transmembrane region" description="Helical" evidence="1">
    <location>
        <begin position="172"/>
        <end position="188"/>
    </location>
</feature>
<dbReference type="Pfam" id="PF02517">
    <property type="entry name" value="Rce1-like"/>
    <property type="match status" value="1"/>
</dbReference>
<evidence type="ECO:0000313" key="4">
    <source>
        <dbReference type="Proteomes" id="UP000342249"/>
    </source>
</evidence>
<dbReference type="RefSeq" id="WP_152750515.1">
    <property type="nucleotide sequence ID" value="NZ_SPSE01000015.1"/>
</dbReference>
<feature type="transmembrane region" description="Helical" evidence="1">
    <location>
        <begin position="134"/>
        <end position="151"/>
    </location>
</feature>
<dbReference type="InterPro" id="IPR003675">
    <property type="entry name" value="Rce1/LyrA-like_dom"/>
</dbReference>
<keyword evidence="3" id="KW-0482">Metalloprotease</keyword>
<dbReference type="GO" id="GO:0080120">
    <property type="term" value="P:CAAX-box protein maturation"/>
    <property type="evidence" value="ECO:0007669"/>
    <property type="project" value="UniProtKB-ARBA"/>
</dbReference>
<feature type="transmembrane region" description="Helical" evidence="1">
    <location>
        <begin position="242"/>
        <end position="262"/>
    </location>
</feature>
<dbReference type="GO" id="GO:0004175">
    <property type="term" value="F:endopeptidase activity"/>
    <property type="evidence" value="ECO:0007669"/>
    <property type="project" value="UniProtKB-ARBA"/>
</dbReference>
<keyword evidence="1" id="KW-0812">Transmembrane</keyword>
<feature type="transmembrane region" description="Helical" evidence="1">
    <location>
        <begin position="194"/>
        <end position="212"/>
    </location>
</feature>
<feature type="transmembrane region" description="Helical" evidence="1">
    <location>
        <begin position="21"/>
        <end position="47"/>
    </location>
</feature>
<keyword evidence="3" id="KW-0645">Protease</keyword>
<keyword evidence="1" id="KW-1133">Transmembrane helix</keyword>
<keyword evidence="1" id="KW-0472">Membrane</keyword>
<sequence>MNFLRNIENGTINIKKITIKEAFFIMLLIVLLELLGQIPIVIINILSKKYSTALPYIDLVADVIAKYFIITLFLILYSKISYDMPRKQSLDKKKFIYVAIIIIGYRLAYNNSLFYLVDNVPMPNFIIHAFEELFISPIIMILSSAVIAPIYEEVIFRGILLKGMANKINSNLALIISSLIFALLHMNIPQGINAFLLGLIIGAIYLSSNSIYLCIFAHFINNSVAIIISGALQLLSGKYGKYSMIICSVEFLVGITILIFAYRWYTRNKPGDTVGIYKEFVER</sequence>
<name>A0A5N7IJQ7_9CLOT</name>
<feature type="transmembrane region" description="Helical" evidence="1">
    <location>
        <begin position="53"/>
        <end position="75"/>
    </location>
</feature>
<protein>
    <submittedName>
        <fullName evidence="3">CPBP family intramembrane metalloprotease</fullName>
    </submittedName>
</protein>
<dbReference type="PANTHER" id="PTHR36435:SF1">
    <property type="entry name" value="CAAX AMINO TERMINAL PROTEASE FAMILY PROTEIN"/>
    <property type="match status" value="1"/>
</dbReference>
<accession>A0A5N7IJQ7</accession>
<organism evidence="3 4">
    <name type="scientific">Clostridium estertheticum</name>
    <dbReference type="NCBI Taxonomy" id="238834"/>
    <lineage>
        <taxon>Bacteria</taxon>
        <taxon>Bacillati</taxon>
        <taxon>Bacillota</taxon>
        <taxon>Clostridia</taxon>
        <taxon>Eubacteriales</taxon>
        <taxon>Clostridiaceae</taxon>
        <taxon>Clostridium</taxon>
    </lineage>
</organism>
<evidence type="ECO:0000313" key="3">
    <source>
        <dbReference type="EMBL" id="MPQ61211.1"/>
    </source>
</evidence>
<comment type="caution">
    <text evidence="3">The sequence shown here is derived from an EMBL/GenBank/DDBJ whole genome shotgun (WGS) entry which is preliminary data.</text>
</comment>
<dbReference type="Proteomes" id="UP000342249">
    <property type="component" value="Unassembled WGS sequence"/>
</dbReference>
<keyword evidence="3" id="KW-0378">Hydrolase</keyword>
<dbReference type="InterPro" id="IPR052710">
    <property type="entry name" value="CAAX_protease"/>
</dbReference>
<feature type="transmembrane region" description="Helical" evidence="1">
    <location>
        <begin position="95"/>
        <end position="114"/>
    </location>
</feature>
<reference evidence="3 4" key="1">
    <citation type="journal article" date="2019" name="Lett. Appl. Microbiol.">
        <title>A case of 'blown pack' spoilage of vacuum-packaged pork likely associated with Clostridium estertheticum in Canada.</title>
        <authorList>
            <person name="Zhang P."/>
            <person name="Ward P."/>
            <person name="McMullen L.M."/>
            <person name="Yang X."/>
        </authorList>
    </citation>
    <scope>NUCLEOTIDE SEQUENCE [LARGE SCALE GENOMIC DNA]</scope>
    <source>
        <strain evidence="3 4">MA19</strain>
    </source>
</reference>
<dbReference type="GO" id="GO:0008237">
    <property type="term" value="F:metallopeptidase activity"/>
    <property type="evidence" value="ECO:0007669"/>
    <property type="project" value="UniProtKB-KW"/>
</dbReference>
<dbReference type="AlphaFoldDB" id="A0A5N7IJQ7"/>
<gene>
    <name evidence="3" type="ORF">E4V82_03670</name>
</gene>
<evidence type="ECO:0000259" key="2">
    <source>
        <dbReference type="Pfam" id="PF02517"/>
    </source>
</evidence>
<feature type="domain" description="CAAX prenyl protease 2/Lysostaphin resistance protein A-like" evidence="2">
    <location>
        <begin position="136"/>
        <end position="223"/>
    </location>
</feature>
<evidence type="ECO:0000256" key="1">
    <source>
        <dbReference type="SAM" id="Phobius"/>
    </source>
</evidence>
<dbReference type="PANTHER" id="PTHR36435">
    <property type="entry name" value="SLR1288 PROTEIN"/>
    <property type="match status" value="1"/>
</dbReference>
<proteinExistence type="predicted"/>